<organism evidence="3 4">
    <name type="scientific">Phaeospirillum tilakii</name>
    <dbReference type="NCBI Taxonomy" id="741673"/>
    <lineage>
        <taxon>Bacteria</taxon>
        <taxon>Pseudomonadati</taxon>
        <taxon>Pseudomonadota</taxon>
        <taxon>Alphaproteobacteria</taxon>
        <taxon>Rhodospirillales</taxon>
        <taxon>Rhodospirillaceae</taxon>
        <taxon>Phaeospirillum</taxon>
    </lineage>
</organism>
<comment type="caution">
    <text evidence="3">The sequence shown here is derived from an EMBL/GenBank/DDBJ whole genome shotgun (WGS) entry which is preliminary data.</text>
</comment>
<sequence length="441" mass="47704">MIRPTVLLAAGMAAFAAPAALADDAALQAMRDELAKMRQDYENRISGLEQRLQQAETGATQAAATAEAAKKQAETAAETKPADTPGAFNPAIGVVLNGTLGVARRDPDQYRIPGFALGDEAKPIDRGFALGESEINFSASVDQALYGALTVSINRENEVEIEEAFLQTTSLPGGVTLKGGRFKSGIGTLNEQHSHTWDFADAPLPYLAMLNGQYQDDGAQVRWLAPLPLFVEFGAEGFRGDAYPANGAANKGMGAYSAFVHVGDDIGAAGEGGSWRLGASHLWSGAKNRESGDDSFTGNDRLLILDALYKWAPNGNYADRYVKLQGEYFRRDEKGRINDLDGSGTQQGYYAQAVWQFIPQWRVGARYDRVWADTPSLGWLDTSLDPQGHVASRESLMVDYSTSEFGRFRLQGNLDHSAATEDQQLLLQYTISLGAHGAHPF</sequence>
<gene>
    <name evidence="3" type="ORF">ACFSNB_18200</name>
</gene>
<dbReference type="SUPFAM" id="SSF56935">
    <property type="entry name" value="Porins"/>
    <property type="match status" value="1"/>
</dbReference>
<feature type="chain" id="PRO_5045576323" description="Phosphate-selective porin O and P" evidence="2">
    <location>
        <begin position="23"/>
        <end position="441"/>
    </location>
</feature>
<keyword evidence="4" id="KW-1185">Reference proteome</keyword>
<evidence type="ECO:0000256" key="1">
    <source>
        <dbReference type="SAM" id="Coils"/>
    </source>
</evidence>
<feature type="signal peptide" evidence="2">
    <location>
        <begin position="1"/>
        <end position="22"/>
    </location>
</feature>
<reference evidence="4" key="1">
    <citation type="journal article" date="2019" name="Int. J. Syst. Evol. Microbiol.">
        <title>The Global Catalogue of Microorganisms (GCM) 10K type strain sequencing project: providing services to taxonomists for standard genome sequencing and annotation.</title>
        <authorList>
            <consortium name="The Broad Institute Genomics Platform"/>
            <consortium name="The Broad Institute Genome Sequencing Center for Infectious Disease"/>
            <person name="Wu L."/>
            <person name="Ma J."/>
        </authorList>
    </citation>
    <scope>NUCLEOTIDE SEQUENCE [LARGE SCALE GENOMIC DNA]</scope>
    <source>
        <strain evidence="4">KCTC 15012</strain>
    </source>
</reference>
<keyword evidence="2" id="KW-0732">Signal</keyword>
<evidence type="ECO:0000313" key="3">
    <source>
        <dbReference type="EMBL" id="MFD2235733.1"/>
    </source>
</evidence>
<evidence type="ECO:0000313" key="4">
    <source>
        <dbReference type="Proteomes" id="UP001597296"/>
    </source>
</evidence>
<dbReference type="RefSeq" id="WP_377319173.1">
    <property type="nucleotide sequence ID" value="NZ_JBHUIY010000069.1"/>
</dbReference>
<proteinExistence type="predicted"/>
<dbReference type="InterPro" id="IPR023614">
    <property type="entry name" value="Porin_dom_sf"/>
</dbReference>
<feature type="coiled-coil region" evidence="1">
    <location>
        <begin position="31"/>
        <end position="58"/>
    </location>
</feature>
<evidence type="ECO:0008006" key="5">
    <source>
        <dbReference type="Google" id="ProtNLM"/>
    </source>
</evidence>
<accession>A0ABW5CI22</accession>
<dbReference type="EMBL" id="JBHUIY010000069">
    <property type="protein sequence ID" value="MFD2235733.1"/>
    <property type="molecule type" value="Genomic_DNA"/>
</dbReference>
<dbReference type="Proteomes" id="UP001597296">
    <property type="component" value="Unassembled WGS sequence"/>
</dbReference>
<name>A0ABW5CI22_9PROT</name>
<keyword evidence="1" id="KW-0175">Coiled coil</keyword>
<protein>
    <recommendedName>
        <fullName evidence="5">Phosphate-selective porin O and P</fullName>
    </recommendedName>
</protein>
<dbReference type="Gene3D" id="2.40.160.10">
    <property type="entry name" value="Porin"/>
    <property type="match status" value="1"/>
</dbReference>
<evidence type="ECO:0000256" key="2">
    <source>
        <dbReference type="SAM" id="SignalP"/>
    </source>
</evidence>